<protein>
    <recommendedName>
        <fullName evidence="10">Letm1 RBD domain-containing protein</fullName>
    </recommendedName>
</protein>
<accession>A0A0D2ABU3</accession>
<dbReference type="PANTHER" id="PTHR14009:SF1">
    <property type="entry name" value="MITOCHONDRIAL PROTON_CALCIUM EXCHANGER PROTEIN"/>
    <property type="match status" value="1"/>
</dbReference>
<evidence type="ECO:0000313" key="11">
    <source>
        <dbReference type="EMBL" id="KIW03985.1"/>
    </source>
</evidence>
<keyword evidence="4 9" id="KW-1133">Transmembrane helix</keyword>
<evidence type="ECO:0000256" key="5">
    <source>
        <dbReference type="ARBA" id="ARBA00023128"/>
    </source>
</evidence>
<dbReference type="AlphaFoldDB" id="A0A0D2ABU3"/>
<dbReference type="Pfam" id="PF07766">
    <property type="entry name" value="LETM1_RBD"/>
    <property type="match status" value="1"/>
</dbReference>
<dbReference type="PANTHER" id="PTHR14009">
    <property type="entry name" value="LEUCINE ZIPPER-EF-HAND CONTAINING TRANSMEMBRANE PROTEIN"/>
    <property type="match status" value="1"/>
</dbReference>
<feature type="transmembrane region" description="Helical" evidence="9">
    <location>
        <begin position="196"/>
        <end position="219"/>
    </location>
</feature>
<dbReference type="PROSITE" id="PS51758">
    <property type="entry name" value="LETM1_RBD"/>
    <property type="match status" value="1"/>
</dbReference>
<dbReference type="OrthoDB" id="275278at2759"/>
<feature type="compositionally biased region" description="Polar residues" evidence="8">
    <location>
        <begin position="103"/>
        <end position="117"/>
    </location>
</feature>
<reference evidence="11 12" key="1">
    <citation type="submission" date="2015-01" db="EMBL/GenBank/DDBJ databases">
        <title>The Genome Sequence of Ochroconis gallopava CBS43764.</title>
        <authorList>
            <consortium name="The Broad Institute Genomics Platform"/>
            <person name="Cuomo C."/>
            <person name="de Hoog S."/>
            <person name="Gorbushina A."/>
            <person name="Stielow B."/>
            <person name="Teixiera M."/>
            <person name="Abouelleil A."/>
            <person name="Chapman S.B."/>
            <person name="Priest M."/>
            <person name="Young S.K."/>
            <person name="Wortman J."/>
            <person name="Nusbaum C."/>
            <person name="Birren B."/>
        </authorList>
    </citation>
    <scope>NUCLEOTIDE SEQUENCE [LARGE SCALE GENOMIC DNA]</scope>
    <source>
        <strain evidence="11 12">CBS 43764</strain>
    </source>
</reference>
<evidence type="ECO:0000256" key="4">
    <source>
        <dbReference type="ARBA" id="ARBA00022989"/>
    </source>
</evidence>
<keyword evidence="12" id="KW-1185">Reference proteome</keyword>
<dbReference type="RefSeq" id="XP_016213854.1">
    <property type="nucleotide sequence ID" value="XM_016358236.1"/>
</dbReference>
<evidence type="ECO:0000256" key="6">
    <source>
        <dbReference type="ARBA" id="ARBA00023136"/>
    </source>
</evidence>
<feature type="compositionally biased region" description="Basic and acidic residues" evidence="8">
    <location>
        <begin position="86"/>
        <end position="96"/>
    </location>
</feature>
<evidence type="ECO:0000256" key="8">
    <source>
        <dbReference type="SAM" id="MobiDB-lite"/>
    </source>
</evidence>
<dbReference type="STRING" id="253628.A0A0D2ABU3"/>
<dbReference type="GO" id="GO:0030003">
    <property type="term" value="P:intracellular monoatomic cation homeostasis"/>
    <property type="evidence" value="ECO:0007669"/>
    <property type="project" value="TreeGrafter"/>
</dbReference>
<feature type="region of interest" description="Disordered" evidence="8">
    <location>
        <begin position="472"/>
        <end position="547"/>
    </location>
</feature>
<keyword evidence="5 7" id="KW-0496">Mitochondrion</keyword>
<dbReference type="Proteomes" id="UP000053259">
    <property type="component" value="Unassembled WGS sequence"/>
</dbReference>
<dbReference type="HOGENOM" id="CLU_008958_5_2_1"/>
<evidence type="ECO:0000256" key="7">
    <source>
        <dbReference type="PROSITE-ProRule" id="PRU01094"/>
    </source>
</evidence>
<name>A0A0D2ABU3_9PEZI</name>
<sequence>MSTVNRAASRVAPALLRSNLRMRGGFRPALPSKIPAIAILVPRAGVATETSTQSGSVSNGPPPGFNLKEAQKPLPKDQQKQTASAEESKESAKPQKEGLGAQASVQPAEAQSLSQLVAQKEAAERNDEKKVAKKEEEKKKLTLWQKVKKEAQHYWDGTKLLATEVKISSRLALKMAAGYELTRRENRQLKRTVQDLARLVPFSVFVIVPFAELLLPIALRLFPNLLPSTYEGATAKENKASQLRSTRKKVSDLLRQTLKESGLPVTAATAQKEEFTEFFRKLRQTGETPSKADVIKVCKIFKDDLTLDNLSRPQLVGICRYMNLNAVGPDALLRYQIRHRMRQIKRDDRAIAYEGVDSLSVPELQTACASRGIRTHGVSPARLRDDLQMWLDLRLKYGVPSTLLVLSNAFMYDSSKDSGELSTQIDALQAVLSSIPEELFHEIELEVHNAEGAATNKQRLEVLKEQQELIEEENKENESNVKQGRQSPRDDADIDEKEERSMAEGEIAVDEAEAAAPAEQKEQLARAEPEPAKETPKAEASTSQKKE</sequence>
<dbReference type="EMBL" id="KN847542">
    <property type="protein sequence ID" value="KIW03985.1"/>
    <property type="molecule type" value="Genomic_DNA"/>
</dbReference>
<feature type="domain" description="Letm1 RBD" evidence="10">
    <location>
        <begin position="242"/>
        <end position="437"/>
    </location>
</feature>
<feature type="region of interest" description="Disordered" evidence="8">
    <location>
        <begin position="50"/>
        <end position="136"/>
    </location>
</feature>
<gene>
    <name evidence="11" type="ORF">PV09_04816</name>
</gene>
<evidence type="ECO:0000256" key="1">
    <source>
        <dbReference type="ARBA" id="ARBA00004434"/>
    </source>
</evidence>
<dbReference type="FunCoup" id="A0A0D2ABU3">
    <property type="interactions" value="537"/>
</dbReference>
<evidence type="ECO:0000256" key="3">
    <source>
        <dbReference type="ARBA" id="ARBA00022792"/>
    </source>
</evidence>
<feature type="compositionally biased region" description="Basic and acidic residues" evidence="8">
    <location>
        <begin position="121"/>
        <end position="136"/>
    </location>
</feature>
<evidence type="ECO:0000259" key="10">
    <source>
        <dbReference type="PROSITE" id="PS51758"/>
    </source>
</evidence>
<evidence type="ECO:0000256" key="9">
    <source>
        <dbReference type="SAM" id="Phobius"/>
    </source>
</evidence>
<dbReference type="VEuPathDB" id="FungiDB:PV09_04816"/>
<keyword evidence="6 9" id="KW-0472">Membrane</keyword>
<feature type="compositionally biased region" description="Basic and acidic residues" evidence="8">
    <location>
        <begin position="69"/>
        <end position="79"/>
    </location>
</feature>
<evidence type="ECO:0000256" key="2">
    <source>
        <dbReference type="ARBA" id="ARBA00022692"/>
    </source>
</evidence>
<comment type="subcellular location">
    <subcellularLocation>
        <location evidence="1">Mitochondrion inner membrane</location>
        <topology evidence="1">Single-pass membrane protein</topology>
    </subcellularLocation>
</comment>
<dbReference type="InterPro" id="IPR033122">
    <property type="entry name" value="LETM1-like_RBD"/>
</dbReference>
<dbReference type="GO" id="GO:0005743">
    <property type="term" value="C:mitochondrial inner membrane"/>
    <property type="evidence" value="ECO:0007669"/>
    <property type="project" value="UniProtKB-SubCell"/>
</dbReference>
<dbReference type="GeneID" id="27312789"/>
<dbReference type="GO" id="GO:0043022">
    <property type="term" value="F:ribosome binding"/>
    <property type="evidence" value="ECO:0007669"/>
    <property type="project" value="InterPro"/>
</dbReference>
<keyword evidence="3" id="KW-0999">Mitochondrion inner membrane</keyword>
<feature type="compositionally biased region" description="Polar residues" evidence="8">
    <location>
        <begin position="50"/>
        <end position="59"/>
    </location>
</feature>
<keyword evidence="2 9" id="KW-0812">Transmembrane</keyword>
<dbReference type="InterPro" id="IPR044202">
    <property type="entry name" value="LETM1/MDM38-like"/>
</dbReference>
<feature type="compositionally biased region" description="Basic and acidic residues" evidence="8">
    <location>
        <begin position="487"/>
        <end position="503"/>
    </location>
</feature>
<organism evidence="11 12">
    <name type="scientific">Verruconis gallopava</name>
    <dbReference type="NCBI Taxonomy" id="253628"/>
    <lineage>
        <taxon>Eukaryota</taxon>
        <taxon>Fungi</taxon>
        <taxon>Dikarya</taxon>
        <taxon>Ascomycota</taxon>
        <taxon>Pezizomycotina</taxon>
        <taxon>Dothideomycetes</taxon>
        <taxon>Pleosporomycetidae</taxon>
        <taxon>Venturiales</taxon>
        <taxon>Sympoventuriaceae</taxon>
        <taxon>Verruconis</taxon>
    </lineage>
</organism>
<proteinExistence type="predicted"/>
<feature type="compositionally biased region" description="Basic and acidic residues" evidence="8">
    <location>
        <begin position="519"/>
        <end position="537"/>
    </location>
</feature>
<dbReference type="InParanoid" id="A0A0D2ABU3"/>
<evidence type="ECO:0000313" key="12">
    <source>
        <dbReference type="Proteomes" id="UP000053259"/>
    </source>
</evidence>